<sequence>MKRKSIVISATSLIGGGGLTILNQLIEHSDSQNDYHLFINDEIKGVSEKANFHVTHVKRQSALKRIIWDFKGLRATLKAKGIDPDVVVSLQNTTVYFPGKPKIVYLHQGIPLNDMKWSFFSKRERGLAFYKYIYPLFIFLYNDKLTYFVVQTKWMKEALVNKFSLRDEATYVLKPAVNLSVEEYKGGTDTRIRHRVSLFYPATPEPFKDHEVVLRALSEIGERDDISQIGLYFTIAKGESRYLDSLIDTLGLSSNVVYLGKLSFPDVQRFYRKTSATVFPSKIESFGLPLLEAASKGQPIICADTSFSREILNGYEGATFVSDSALLWSEAIQKLSKSDLTPFNNFEPKFDSGWNDFFKLLNKICEV</sequence>
<dbReference type="Pfam" id="PF00534">
    <property type="entry name" value="Glycos_transf_1"/>
    <property type="match status" value="1"/>
</dbReference>
<dbReference type="InterPro" id="IPR001296">
    <property type="entry name" value="Glyco_trans_1"/>
</dbReference>
<dbReference type="GO" id="GO:0016740">
    <property type="term" value="F:transferase activity"/>
    <property type="evidence" value="ECO:0007669"/>
    <property type="project" value="UniProtKB-KW"/>
</dbReference>
<keyword evidence="1" id="KW-0808">Transferase</keyword>
<evidence type="ECO:0000256" key="1">
    <source>
        <dbReference type="ARBA" id="ARBA00022679"/>
    </source>
</evidence>
<proteinExistence type="predicted"/>
<dbReference type="RefSeq" id="WP_215803418.1">
    <property type="nucleotide sequence ID" value="NZ_CP053881.1"/>
</dbReference>
<dbReference type="EMBL" id="CP053881">
    <property type="protein sequence ID" value="QWL62247.1"/>
    <property type="molecule type" value="Genomic_DNA"/>
</dbReference>
<evidence type="ECO:0000259" key="2">
    <source>
        <dbReference type="Pfam" id="PF00534"/>
    </source>
</evidence>
<reference evidence="3 4" key="1">
    <citation type="journal article" date="2021" name="Front. Microbiol.">
        <title>Prevalence and Genetic Analysis of Chromosomal mcr-3/7 in Aeromonas From U.S. Animal-Derived Samples.</title>
        <authorList>
            <person name="Wang Y."/>
            <person name="Hou N."/>
            <person name="Rasooly R."/>
            <person name="Gu Y."/>
            <person name="He X."/>
        </authorList>
    </citation>
    <scope>NUCLEOTIDE SEQUENCE [LARGE SCALE GENOMIC DNA]</scope>
    <source>
        <strain evidence="3 4">4608</strain>
    </source>
</reference>
<name>A0ABD7EM61_AERJA</name>
<evidence type="ECO:0000313" key="3">
    <source>
        <dbReference type="EMBL" id="QWL62247.1"/>
    </source>
</evidence>
<organism evidence="3 4">
    <name type="scientific">Aeromonas jandaei</name>
    <dbReference type="NCBI Taxonomy" id="650"/>
    <lineage>
        <taxon>Bacteria</taxon>
        <taxon>Pseudomonadati</taxon>
        <taxon>Pseudomonadota</taxon>
        <taxon>Gammaproteobacteria</taxon>
        <taxon>Aeromonadales</taxon>
        <taxon>Aeromonadaceae</taxon>
        <taxon>Aeromonas</taxon>
    </lineage>
</organism>
<protein>
    <submittedName>
        <fullName evidence="3">Glycosyltransferase</fullName>
    </submittedName>
</protein>
<dbReference type="PANTHER" id="PTHR46401">
    <property type="entry name" value="GLYCOSYLTRANSFERASE WBBK-RELATED"/>
    <property type="match status" value="1"/>
</dbReference>
<dbReference type="AlphaFoldDB" id="A0ABD7EM61"/>
<gene>
    <name evidence="3" type="ORF">HQ399_08300</name>
</gene>
<accession>A0ABD7EM61</accession>
<dbReference type="Proteomes" id="UP000679312">
    <property type="component" value="Chromosome"/>
</dbReference>
<evidence type="ECO:0000313" key="4">
    <source>
        <dbReference type="Proteomes" id="UP000679312"/>
    </source>
</evidence>
<dbReference type="Gene3D" id="3.40.50.2000">
    <property type="entry name" value="Glycogen Phosphorylase B"/>
    <property type="match status" value="1"/>
</dbReference>
<dbReference type="PANTHER" id="PTHR46401:SF2">
    <property type="entry name" value="GLYCOSYLTRANSFERASE WBBK-RELATED"/>
    <property type="match status" value="1"/>
</dbReference>
<feature type="domain" description="Glycosyl transferase family 1" evidence="2">
    <location>
        <begin position="205"/>
        <end position="338"/>
    </location>
</feature>
<dbReference type="SUPFAM" id="SSF53756">
    <property type="entry name" value="UDP-Glycosyltransferase/glycogen phosphorylase"/>
    <property type="match status" value="1"/>
</dbReference>